<evidence type="ECO:0000256" key="2">
    <source>
        <dbReference type="ARBA" id="ARBA00022692"/>
    </source>
</evidence>
<reference evidence="7 8" key="1">
    <citation type="submission" date="2016-10" db="EMBL/GenBank/DDBJ databases">
        <authorList>
            <person name="de Groot N.N."/>
        </authorList>
    </citation>
    <scope>NUCLEOTIDE SEQUENCE [LARGE SCALE GENOMIC DNA]</scope>
    <source>
        <strain evidence="7 8">DSM 25232</strain>
    </source>
</reference>
<feature type="transmembrane region" description="Helical" evidence="5">
    <location>
        <begin position="388"/>
        <end position="418"/>
    </location>
</feature>
<evidence type="ECO:0000259" key="6">
    <source>
        <dbReference type="Pfam" id="PF04932"/>
    </source>
</evidence>
<feature type="transmembrane region" description="Helical" evidence="5">
    <location>
        <begin position="260"/>
        <end position="281"/>
    </location>
</feature>
<dbReference type="OrthoDB" id="1631746at2"/>
<dbReference type="InterPro" id="IPR051533">
    <property type="entry name" value="WaaL-like"/>
</dbReference>
<feature type="transmembrane region" description="Helical" evidence="5">
    <location>
        <begin position="21"/>
        <end position="38"/>
    </location>
</feature>
<sequence>MVRLGKKINDLAEMFYKHDDSLVLTIFWNSLYVAFLLLPLGINLPTPFFIISIGLGIVNIFKSRKRFVLENKTLLLFPLYFIVMLSSLVYTDNIFSGLNLLQRSLSLFLFPVIFLFVKEDASSVRKLFDFLLLGLIISFFINFSIAIFNSISIAKGGFSLEISVADLNTFIDAIVNGWNYFVGDEFSKLINPSYLSLYILLVLSYYLKNSLDTKLRTAIVMILFLYLFLLASIAAYMILTIMSLLLIFNISDKSRKHTMIIMFLLGVLVFLNNPRVFDFYAKVKDFGMTKEYANSTSEKARLLSWKSSICLVKEAPLLGYGIGDANDVLIKKYEELGYVYNFENKYNAHNQFFQTLLQTGIVGFGVLIIIFVVLAIRMKRSRNEFSVFVILFISLVFESMLVRFNGIVFFSIIIPLLLKKRSILSSRIIRNTSNTIV</sequence>
<evidence type="ECO:0000256" key="5">
    <source>
        <dbReference type="SAM" id="Phobius"/>
    </source>
</evidence>
<feature type="transmembrane region" description="Helical" evidence="5">
    <location>
        <begin position="129"/>
        <end position="151"/>
    </location>
</feature>
<protein>
    <submittedName>
        <fullName evidence="7">O-antigen ligase</fullName>
    </submittedName>
</protein>
<feature type="transmembrane region" description="Helical" evidence="5">
    <location>
        <begin position="44"/>
        <end position="61"/>
    </location>
</feature>
<name>A0A1H7JQE3_AQUAM</name>
<keyword evidence="3 5" id="KW-1133">Transmembrane helix</keyword>
<evidence type="ECO:0000256" key="3">
    <source>
        <dbReference type="ARBA" id="ARBA00022989"/>
    </source>
</evidence>
<proteinExistence type="predicted"/>
<keyword evidence="2 5" id="KW-0812">Transmembrane</keyword>
<evidence type="ECO:0000256" key="4">
    <source>
        <dbReference type="ARBA" id="ARBA00023136"/>
    </source>
</evidence>
<dbReference type="Proteomes" id="UP000198521">
    <property type="component" value="Unassembled WGS sequence"/>
</dbReference>
<keyword evidence="7" id="KW-0436">Ligase</keyword>
<dbReference type="GO" id="GO:0016020">
    <property type="term" value="C:membrane"/>
    <property type="evidence" value="ECO:0007669"/>
    <property type="project" value="UniProtKB-SubCell"/>
</dbReference>
<keyword evidence="8" id="KW-1185">Reference proteome</keyword>
<dbReference type="InterPro" id="IPR007016">
    <property type="entry name" value="O-antigen_ligase-rel_domated"/>
</dbReference>
<keyword evidence="4 5" id="KW-0472">Membrane</keyword>
<dbReference type="AlphaFoldDB" id="A0A1H7JQE3"/>
<accession>A0A1H7JQE3</accession>
<feature type="transmembrane region" description="Helical" evidence="5">
    <location>
        <begin position="189"/>
        <end position="207"/>
    </location>
</feature>
<feature type="transmembrane region" description="Helical" evidence="5">
    <location>
        <begin position="73"/>
        <end position="91"/>
    </location>
</feature>
<dbReference type="Pfam" id="PF04932">
    <property type="entry name" value="Wzy_C"/>
    <property type="match status" value="1"/>
</dbReference>
<dbReference type="EMBL" id="FOAB01000002">
    <property type="protein sequence ID" value="SEK76871.1"/>
    <property type="molecule type" value="Genomic_DNA"/>
</dbReference>
<comment type="subcellular location">
    <subcellularLocation>
        <location evidence="1">Membrane</location>
        <topology evidence="1">Multi-pass membrane protein</topology>
    </subcellularLocation>
</comment>
<dbReference type="PANTHER" id="PTHR37422:SF17">
    <property type="entry name" value="O-ANTIGEN LIGASE"/>
    <property type="match status" value="1"/>
</dbReference>
<feature type="domain" description="O-antigen ligase-related" evidence="6">
    <location>
        <begin position="219"/>
        <end position="367"/>
    </location>
</feature>
<organism evidence="7 8">
    <name type="scientific">Aquimarina amphilecti</name>
    <dbReference type="NCBI Taxonomy" id="1038014"/>
    <lineage>
        <taxon>Bacteria</taxon>
        <taxon>Pseudomonadati</taxon>
        <taxon>Bacteroidota</taxon>
        <taxon>Flavobacteriia</taxon>
        <taxon>Flavobacteriales</taxon>
        <taxon>Flavobacteriaceae</taxon>
        <taxon>Aquimarina</taxon>
    </lineage>
</organism>
<evidence type="ECO:0000256" key="1">
    <source>
        <dbReference type="ARBA" id="ARBA00004141"/>
    </source>
</evidence>
<feature type="transmembrane region" description="Helical" evidence="5">
    <location>
        <begin position="355"/>
        <end position="376"/>
    </location>
</feature>
<gene>
    <name evidence="7" type="ORF">SAMN04487910_1072</name>
</gene>
<feature type="transmembrane region" description="Helical" evidence="5">
    <location>
        <begin position="219"/>
        <end position="248"/>
    </location>
</feature>
<evidence type="ECO:0000313" key="7">
    <source>
        <dbReference type="EMBL" id="SEK76871.1"/>
    </source>
</evidence>
<dbReference type="PANTHER" id="PTHR37422">
    <property type="entry name" value="TEICHURONIC ACID BIOSYNTHESIS PROTEIN TUAE"/>
    <property type="match status" value="1"/>
</dbReference>
<dbReference type="STRING" id="1038014.SAMN04487910_1072"/>
<feature type="transmembrane region" description="Helical" evidence="5">
    <location>
        <begin position="97"/>
        <end position="117"/>
    </location>
</feature>
<dbReference type="GO" id="GO:0016874">
    <property type="term" value="F:ligase activity"/>
    <property type="evidence" value="ECO:0007669"/>
    <property type="project" value="UniProtKB-KW"/>
</dbReference>
<evidence type="ECO:0000313" key="8">
    <source>
        <dbReference type="Proteomes" id="UP000198521"/>
    </source>
</evidence>